<dbReference type="EMBL" id="JBHSDU010000003">
    <property type="protein sequence ID" value="MFC4310072.1"/>
    <property type="molecule type" value="Genomic_DNA"/>
</dbReference>
<sequence>MTLVVSRDGSMLRIGRKSFKLWPARGVDGTRLCESGRTVSFTTIRHLRAADFPMDLELIIDPAKNECCDSIYLSIMRRSDSIYFKLVFDYFYRKWMEHVSLKDFITNLAGDLNELQWLKAYELDDSDGQGLAIELRAEFGIAGRLGDHYRSMVLALTLTRARVIARLSNKLRTALLSDIRSSSVPASMGRVRAKPLAFICHDSRDKDRVARPIARGLAALDCPVWYDEFSLHVGDRLRESIESGLQQVNKCILIISPRFLRNEGWSKAEFESIFARELVERKDIFLPVWVGVTPQQVFEYSPALVNRVGVSWNRGVDEVVRQLRLAVKRTVRNRLRRSGARTRTDN</sequence>
<reference evidence="3" key="1">
    <citation type="journal article" date="2019" name="Int. J. Syst. Evol. Microbiol.">
        <title>The Global Catalogue of Microorganisms (GCM) 10K type strain sequencing project: providing services to taxonomists for standard genome sequencing and annotation.</title>
        <authorList>
            <consortium name="The Broad Institute Genomics Platform"/>
            <consortium name="The Broad Institute Genome Sequencing Center for Infectious Disease"/>
            <person name="Wu L."/>
            <person name="Ma J."/>
        </authorList>
    </citation>
    <scope>NUCLEOTIDE SEQUENCE [LARGE SCALE GENOMIC DNA]</scope>
    <source>
        <strain evidence="3">CGMCC 1.10759</strain>
    </source>
</reference>
<dbReference type="PROSITE" id="PS50104">
    <property type="entry name" value="TIR"/>
    <property type="match status" value="1"/>
</dbReference>
<keyword evidence="3" id="KW-1185">Reference proteome</keyword>
<dbReference type="InterPro" id="IPR035897">
    <property type="entry name" value="Toll_tir_struct_dom_sf"/>
</dbReference>
<dbReference type="Pfam" id="PF13676">
    <property type="entry name" value="TIR_2"/>
    <property type="match status" value="1"/>
</dbReference>
<dbReference type="Proteomes" id="UP001595904">
    <property type="component" value="Unassembled WGS sequence"/>
</dbReference>
<organism evidence="2 3">
    <name type="scientific">Steroidobacter flavus</name>
    <dbReference type="NCBI Taxonomy" id="1842136"/>
    <lineage>
        <taxon>Bacteria</taxon>
        <taxon>Pseudomonadati</taxon>
        <taxon>Pseudomonadota</taxon>
        <taxon>Gammaproteobacteria</taxon>
        <taxon>Steroidobacterales</taxon>
        <taxon>Steroidobacteraceae</taxon>
        <taxon>Steroidobacter</taxon>
    </lineage>
</organism>
<dbReference type="Gene3D" id="3.40.50.10140">
    <property type="entry name" value="Toll/interleukin-1 receptor homology (TIR) domain"/>
    <property type="match status" value="1"/>
</dbReference>
<dbReference type="SUPFAM" id="SSF52200">
    <property type="entry name" value="Toll/Interleukin receptor TIR domain"/>
    <property type="match status" value="1"/>
</dbReference>
<keyword evidence="2" id="KW-0675">Receptor</keyword>
<name>A0ABV8SRC9_9GAMM</name>
<evidence type="ECO:0000313" key="3">
    <source>
        <dbReference type="Proteomes" id="UP001595904"/>
    </source>
</evidence>
<protein>
    <submittedName>
        <fullName evidence="2">Toll/interleukin-1 receptor domain-containing protein</fullName>
    </submittedName>
</protein>
<gene>
    <name evidence="2" type="ORF">ACFPN2_13360</name>
</gene>
<dbReference type="RefSeq" id="WP_380597266.1">
    <property type="nucleotide sequence ID" value="NZ_JBHSDU010000003.1"/>
</dbReference>
<feature type="domain" description="TIR" evidence="1">
    <location>
        <begin position="193"/>
        <end position="327"/>
    </location>
</feature>
<comment type="caution">
    <text evidence="2">The sequence shown here is derived from an EMBL/GenBank/DDBJ whole genome shotgun (WGS) entry which is preliminary data.</text>
</comment>
<dbReference type="InterPro" id="IPR000157">
    <property type="entry name" value="TIR_dom"/>
</dbReference>
<evidence type="ECO:0000313" key="2">
    <source>
        <dbReference type="EMBL" id="MFC4310072.1"/>
    </source>
</evidence>
<proteinExistence type="predicted"/>
<evidence type="ECO:0000259" key="1">
    <source>
        <dbReference type="PROSITE" id="PS50104"/>
    </source>
</evidence>
<accession>A0ABV8SRC9</accession>